<comment type="caution">
    <text evidence="6">The sequence shown here is derived from an EMBL/GenBank/DDBJ whole genome shotgun (WGS) entry which is preliminary data.</text>
</comment>
<protein>
    <recommendedName>
        <fullName evidence="5">1,3-beta-glucanosyltransferase</fullName>
        <ecNumber evidence="5">2.4.1.-</ecNumber>
    </recommendedName>
</protein>
<keyword evidence="7" id="KW-1185">Reference proteome</keyword>
<proteinExistence type="inferred from homology"/>
<feature type="chain" id="PRO_5011808950" description="1,3-beta-glucanosyltransferase" evidence="5">
    <location>
        <begin position="21"/>
        <end position="358"/>
    </location>
</feature>
<dbReference type="InterPro" id="IPR017853">
    <property type="entry name" value="GH"/>
</dbReference>
<accession>A0A1R1PC26</accession>
<organism evidence="6 7">
    <name type="scientific">Zancudomyces culisetae</name>
    <name type="common">Gut fungus</name>
    <name type="synonym">Smittium culisetae</name>
    <dbReference type="NCBI Taxonomy" id="1213189"/>
    <lineage>
        <taxon>Eukaryota</taxon>
        <taxon>Fungi</taxon>
        <taxon>Fungi incertae sedis</taxon>
        <taxon>Zoopagomycota</taxon>
        <taxon>Kickxellomycotina</taxon>
        <taxon>Harpellomycetes</taxon>
        <taxon>Harpellales</taxon>
        <taxon>Legeriomycetaceae</taxon>
        <taxon>Zancudomyces</taxon>
    </lineage>
</organism>
<comment type="subcellular location">
    <subcellularLocation>
        <location evidence="5">Cell membrane</location>
        <topology evidence="5">Lipid-anchor</topology>
        <topology evidence="5">GPI-anchor</topology>
    </subcellularLocation>
</comment>
<dbReference type="AlphaFoldDB" id="A0A1R1PC26"/>
<evidence type="ECO:0000256" key="4">
    <source>
        <dbReference type="ARBA" id="ARBA00023180"/>
    </source>
</evidence>
<evidence type="ECO:0000256" key="3">
    <source>
        <dbReference type="ARBA" id="ARBA00023157"/>
    </source>
</evidence>
<keyword evidence="5 6" id="KW-0808">Transferase</keyword>
<dbReference type="InterPro" id="IPR004886">
    <property type="entry name" value="Glucanosyltransferase"/>
</dbReference>
<comment type="similarity">
    <text evidence="1 5">Belongs to the glycosyl hydrolase 72 family.</text>
</comment>
<comment type="function">
    <text evidence="5">Splits internally a 1,3-beta-glucan molecule and transfers the newly generated reducing end (the donor) to the non-reducing end of another 1,3-beta-glucan molecule (the acceptor) forming a 1,3-beta linkage, resulting in the elongation of 1,3-beta-glucan chains in the cell wall.</text>
</comment>
<dbReference type="Gene3D" id="3.20.20.80">
    <property type="entry name" value="Glycosidases"/>
    <property type="match status" value="1"/>
</dbReference>
<evidence type="ECO:0000313" key="7">
    <source>
        <dbReference type="Proteomes" id="UP000188320"/>
    </source>
</evidence>
<dbReference type="GO" id="GO:0031505">
    <property type="term" value="P:fungal-type cell wall organization"/>
    <property type="evidence" value="ECO:0007669"/>
    <property type="project" value="TreeGrafter"/>
</dbReference>
<dbReference type="GO" id="GO:0005886">
    <property type="term" value="C:plasma membrane"/>
    <property type="evidence" value="ECO:0007669"/>
    <property type="project" value="UniProtKB-SubCell"/>
</dbReference>
<dbReference type="EMBL" id="LSSK01001912">
    <property type="protein sequence ID" value="OMH78504.1"/>
    <property type="molecule type" value="Genomic_DNA"/>
</dbReference>
<dbReference type="GO" id="GO:0042124">
    <property type="term" value="F:1,3-beta-glucanosyltransferase activity"/>
    <property type="evidence" value="ECO:0007669"/>
    <property type="project" value="TreeGrafter"/>
</dbReference>
<sequence>MQYTTNVLIGVVLCLSTAMALPKLEIRGSKFYNTETNQQFFFKGVTYQPRTGSFAQGYDPLADKQACDRDVPVLKELGVNVIRVYETNFYLNHDYCMDMLDKNGMYVLLDIPTSYKSIDRHNPSWNTELEQFFELKIQAFAHYNNVAGFIIGNEVVNSPDTIRSAKAVKQGLRSVKSYMKAQNINIPVGYADVDHDEIAQYMTDYFNCSDDPNERLDFYGLNTYRWCGDADFKTSGYDTLTNKFLSYSIPVLFTEYGCNTYLPRSFNEVSALYSKDMNSVFSGGLVYEFTQEDNKYGLVELVGDGAGLNILDDFYNLKRIYGTVVDTGPAVSQKGNRTNELNRVRSKCPTPNDFWTVD</sequence>
<dbReference type="PANTHER" id="PTHR31468:SF2">
    <property type="entry name" value="1,3-BETA-GLUCANOSYLTRANSFERASE GAS1"/>
    <property type="match status" value="1"/>
</dbReference>
<name>A0A1R1PC26_ZANCU</name>
<dbReference type="SUPFAM" id="SSF51445">
    <property type="entry name" value="(Trans)glycosidases"/>
    <property type="match status" value="1"/>
</dbReference>
<dbReference type="Pfam" id="PF03198">
    <property type="entry name" value="Glyco_hydro_72"/>
    <property type="match status" value="1"/>
</dbReference>
<dbReference type="PANTHER" id="PTHR31468">
    <property type="entry name" value="1,3-BETA-GLUCANOSYLTRANSFERASE GAS1"/>
    <property type="match status" value="1"/>
</dbReference>
<feature type="signal peptide" evidence="5">
    <location>
        <begin position="1"/>
        <end position="20"/>
    </location>
</feature>
<dbReference type="OrthoDB" id="421038at2759"/>
<gene>
    <name evidence="6" type="ORF">AX774_g8100</name>
</gene>
<keyword evidence="4" id="KW-0325">Glycoprotein</keyword>
<evidence type="ECO:0000256" key="2">
    <source>
        <dbReference type="ARBA" id="ARBA00022729"/>
    </source>
</evidence>
<reference evidence="7" key="1">
    <citation type="submission" date="2017-01" db="EMBL/GenBank/DDBJ databases">
        <authorList>
            <person name="Wang Y."/>
            <person name="White M."/>
            <person name="Kvist S."/>
            <person name="Moncalvo J.-M."/>
        </authorList>
    </citation>
    <scope>NUCLEOTIDE SEQUENCE [LARGE SCALE GENOMIC DNA]</scope>
    <source>
        <strain evidence="7">COL-18-3</strain>
    </source>
</reference>
<keyword evidence="3" id="KW-1015">Disulfide bond</keyword>
<dbReference type="EC" id="2.4.1.-" evidence="5"/>
<keyword evidence="2 5" id="KW-0732">Signal</keyword>
<evidence type="ECO:0000256" key="5">
    <source>
        <dbReference type="RuleBase" id="RU361209"/>
    </source>
</evidence>
<evidence type="ECO:0000313" key="6">
    <source>
        <dbReference type="EMBL" id="OMH78504.1"/>
    </source>
</evidence>
<dbReference type="GO" id="GO:0071970">
    <property type="term" value="P:fungal-type cell wall (1-&gt;3)-beta-D-glucan biosynthetic process"/>
    <property type="evidence" value="ECO:0007669"/>
    <property type="project" value="TreeGrafter"/>
</dbReference>
<dbReference type="Proteomes" id="UP000188320">
    <property type="component" value="Unassembled WGS sequence"/>
</dbReference>
<keyword evidence="5" id="KW-0449">Lipoprotein</keyword>
<keyword evidence="5" id="KW-0472">Membrane</keyword>
<evidence type="ECO:0000256" key="1">
    <source>
        <dbReference type="ARBA" id="ARBA00007528"/>
    </source>
</evidence>
<keyword evidence="5" id="KW-0336">GPI-anchor</keyword>
<dbReference type="GO" id="GO:0098552">
    <property type="term" value="C:side of membrane"/>
    <property type="evidence" value="ECO:0007669"/>
    <property type="project" value="UniProtKB-KW"/>
</dbReference>